<accession>A0ACB9QK84</accession>
<gene>
    <name evidence="1" type="ORF">MLD38_022717</name>
</gene>
<organism evidence="1 2">
    <name type="scientific">Melastoma candidum</name>
    <dbReference type="NCBI Taxonomy" id="119954"/>
    <lineage>
        <taxon>Eukaryota</taxon>
        <taxon>Viridiplantae</taxon>
        <taxon>Streptophyta</taxon>
        <taxon>Embryophyta</taxon>
        <taxon>Tracheophyta</taxon>
        <taxon>Spermatophyta</taxon>
        <taxon>Magnoliopsida</taxon>
        <taxon>eudicotyledons</taxon>
        <taxon>Gunneridae</taxon>
        <taxon>Pentapetalae</taxon>
        <taxon>rosids</taxon>
        <taxon>malvids</taxon>
        <taxon>Myrtales</taxon>
        <taxon>Melastomataceae</taxon>
        <taxon>Melastomatoideae</taxon>
        <taxon>Melastomateae</taxon>
        <taxon>Melastoma</taxon>
    </lineage>
</organism>
<protein>
    <submittedName>
        <fullName evidence="1">Uncharacterized protein</fullName>
    </submittedName>
</protein>
<proteinExistence type="predicted"/>
<comment type="caution">
    <text evidence="1">The sequence shown here is derived from an EMBL/GenBank/DDBJ whole genome shotgun (WGS) entry which is preliminary data.</text>
</comment>
<dbReference type="Proteomes" id="UP001057402">
    <property type="component" value="Chromosome 6"/>
</dbReference>
<evidence type="ECO:0000313" key="2">
    <source>
        <dbReference type="Proteomes" id="UP001057402"/>
    </source>
</evidence>
<dbReference type="EMBL" id="CM042885">
    <property type="protein sequence ID" value="KAI4366916.1"/>
    <property type="molecule type" value="Genomic_DNA"/>
</dbReference>
<keyword evidence="2" id="KW-1185">Reference proteome</keyword>
<sequence>MLDINLFREEKGNNPDVIRESQRRRFADVAIVDEIIRLDKEWRQRLFELENLRKDFNKINKRVAQLRISGEDASEMIASTNENKKLTAEKEAEVRDAWTAVKSRLEVIGNLVHDSVPVSDNEDNNQVVRTWGTKRMEPKLKNHVDLVELLEIADLKKGADVAGGRGFYLKGDGVRLNQALINFGLDFLEKRGYTPLQTPFFMRKDIMGKCAQLAQFDEELYKVTGEGDDKYLIATAEQPLCAYHLDDWIHPSQLPIRYAGYSSCFRKEAGAHGRDTLGIFRVHQFEKVEQFCITSPNGNESWEMHEEMIKNSEEFYQALGLPYHVVSIVSGALNDAAAKKYDLEGWFPASQTYRELVSCSNCTDYQSRRLEIRYGQKKSNEQVKQYVHLLNSTLTATERTICCILENYQKEDGVEVPEPLILYMGGKTFLPFKAKPVAETKGNKSKA</sequence>
<evidence type="ECO:0000313" key="1">
    <source>
        <dbReference type="EMBL" id="KAI4366916.1"/>
    </source>
</evidence>
<name>A0ACB9QK84_9MYRT</name>
<reference evidence="2" key="1">
    <citation type="journal article" date="2023" name="Front. Plant Sci.">
        <title>Chromosomal-level genome assembly of Melastoma candidum provides insights into trichome evolution.</title>
        <authorList>
            <person name="Zhong Y."/>
            <person name="Wu W."/>
            <person name="Sun C."/>
            <person name="Zou P."/>
            <person name="Liu Y."/>
            <person name="Dai S."/>
            <person name="Zhou R."/>
        </authorList>
    </citation>
    <scope>NUCLEOTIDE SEQUENCE [LARGE SCALE GENOMIC DNA]</scope>
</reference>